<gene>
    <name evidence="1" type="ORF">BKG84_24480</name>
</gene>
<organism evidence="1 2">
    <name type="scientific">Mycobacteroides chelonae</name>
    <name type="common">Mycobacterium chelonae</name>
    <dbReference type="NCBI Taxonomy" id="1774"/>
    <lineage>
        <taxon>Bacteria</taxon>
        <taxon>Bacillati</taxon>
        <taxon>Actinomycetota</taxon>
        <taxon>Actinomycetes</taxon>
        <taxon>Mycobacteriales</taxon>
        <taxon>Mycobacteriaceae</taxon>
        <taxon>Mycobacteroides</taxon>
    </lineage>
</organism>
<protein>
    <submittedName>
        <fullName evidence="1">Uncharacterized protein</fullName>
    </submittedName>
</protein>
<reference evidence="1 2" key="1">
    <citation type="submission" date="2016-10" db="EMBL/GenBank/DDBJ databases">
        <title>Evaluation of Human, Veterinary and Environmental Mycobacterium chelonae Isolates by Core Genome Phylogenomic Analysis, Targeted Gene Comparison, and Anti-microbial Susceptibility Patterns: A Tale of Mistaken Identities.</title>
        <authorList>
            <person name="Fogelson S.B."/>
            <person name="Camus A.C."/>
            <person name="Lorenz W."/>
            <person name="Vasireddy R."/>
            <person name="Vasireddy S."/>
            <person name="Smith T."/>
            <person name="Brown-Elliott B.A."/>
            <person name="Wallace R.J.Jr."/>
            <person name="Hasan N.A."/>
            <person name="Reischl U."/>
            <person name="Sanchez S."/>
        </authorList>
    </citation>
    <scope>NUCLEOTIDE SEQUENCE [LARGE SCALE GENOMIC DNA]</scope>
    <source>
        <strain evidence="1 2">15518</strain>
    </source>
</reference>
<dbReference type="EMBL" id="MLIS01000004">
    <property type="protein sequence ID" value="OHU76056.1"/>
    <property type="molecule type" value="Genomic_DNA"/>
</dbReference>
<accession>A0A1S1LY79</accession>
<evidence type="ECO:0000313" key="1">
    <source>
        <dbReference type="EMBL" id="OHU76056.1"/>
    </source>
</evidence>
<proteinExistence type="predicted"/>
<dbReference type="Proteomes" id="UP000179441">
    <property type="component" value="Unassembled WGS sequence"/>
</dbReference>
<dbReference type="RefSeq" id="WP_070952761.1">
    <property type="nucleotide sequence ID" value="NZ_MLIS01000004.1"/>
</dbReference>
<evidence type="ECO:0000313" key="2">
    <source>
        <dbReference type="Proteomes" id="UP000179441"/>
    </source>
</evidence>
<sequence length="132" mass="14304">MSNLTDQVTTVLAGLNLLEADVPAVDDVGAQGDVLVSRASSRRARTPLVEPVAVVDGEYGGHAHTLHPAGECFWEQQDLGEVGLKLGVLTVSRGARAFLFHEEHGGLEILPGTYRVGRQREYERGSWRQVAD</sequence>
<keyword evidence="2" id="KW-1185">Reference proteome</keyword>
<comment type="caution">
    <text evidence="1">The sequence shown here is derived from an EMBL/GenBank/DDBJ whole genome shotgun (WGS) entry which is preliminary data.</text>
</comment>
<name>A0A1S1LY79_MYCCH</name>
<dbReference type="AlphaFoldDB" id="A0A1S1LY79"/>